<name>A0A9P7VBC8_9ASCO</name>
<organism evidence="3 4">
    <name type="scientific">Scheffersomyces spartinae</name>
    <dbReference type="NCBI Taxonomy" id="45513"/>
    <lineage>
        <taxon>Eukaryota</taxon>
        <taxon>Fungi</taxon>
        <taxon>Dikarya</taxon>
        <taxon>Ascomycota</taxon>
        <taxon>Saccharomycotina</taxon>
        <taxon>Pichiomycetes</taxon>
        <taxon>Debaryomycetaceae</taxon>
        <taxon>Scheffersomyces</taxon>
    </lineage>
</organism>
<dbReference type="PANTHER" id="PTHR16184">
    <property type="entry name" value="ELONGATOR COMPLEX PROTEIN 6"/>
    <property type="match status" value="1"/>
</dbReference>
<comment type="caution">
    <text evidence="3">The sequence shown here is derived from an EMBL/GenBank/DDBJ whole genome shotgun (WGS) entry which is preliminary data.</text>
</comment>
<sequence>MSSGRQQQQLVFFNDHSIIPETSDEDSSIVGIISESPGTSAAWLVATLIENSLQGSANHINSELSKRRIKSPTLFISFKHVGDFYKKLCKRNGVDLATIKDFQYVDLFTDLFTKHIPSGTTTAATNKHLTSMFDNVIGGIKSTPVIFVEYPEILLTTTDISPNELLVQLDRLCKLSSRTFVLLSTDRTLIDFSLTDSSDPVFKVSDFISKLYHRSNINIYCQPLATGRANDLTGTLCISRGPNVIEPRTLNVASRDYLYHINRDGNVKLYLR</sequence>
<comment type="similarity">
    <text evidence="2">Belongs to the ELP6 family.</text>
</comment>
<dbReference type="Proteomes" id="UP000790833">
    <property type="component" value="Unassembled WGS sequence"/>
</dbReference>
<dbReference type="AlphaFoldDB" id="A0A9P7VBC8"/>
<dbReference type="OrthoDB" id="9995306at2759"/>
<dbReference type="PANTHER" id="PTHR16184:SF6">
    <property type="entry name" value="ELONGATOR COMPLEX PROTEIN 6"/>
    <property type="match status" value="1"/>
</dbReference>
<dbReference type="InterPro" id="IPR018627">
    <property type="entry name" value="ELP6"/>
</dbReference>
<dbReference type="GO" id="GO:0002098">
    <property type="term" value="P:tRNA wobble uridine modification"/>
    <property type="evidence" value="ECO:0007669"/>
    <property type="project" value="InterPro"/>
</dbReference>
<evidence type="ECO:0000256" key="2">
    <source>
        <dbReference type="ARBA" id="ARBA00008837"/>
    </source>
</evidence>
<dbReference type="GeneID" id="66118321"/>
<dbReference type="CDD" id="cd19495">
    <property type="entry name" value="Elp6"/>
    <property type="match status" value="1"/>
</dbReference>
<dbReference type="InterPro" id="IPR027417">
    <property type="entry name" value="P-loop_NTPase"/>
</dbReference>
<evidence type="ECO:0008006" key="5">
    <source>
        <dbReference type="Google" id="ProtNLM"/>
    </source>
</evidence>
<evidence type="ECO:0000313" key="3">
    <source>
        <dbReference type="EMBL" id="KAG7194229.1"/>
    </source>
</evidence>
<accession>A0A9P7VBC8</accession>
<dbReference type="Gene3D" id="3.40.50.300">
    <property type="entry name" value="P-loop containing nucleotide triphosphate hydrolases"/>
    <property type="match status" value="1"/>
</dbReference>
<protein>
    <recommendedName>
        <fullName evidence="5">Elongator complex protein 6</fullName>
    </recommendedName>
</protein>
<comment type="pathway">
    <text evidence="1">tRNA modification; 5-methoxycarbonylmethyl-2-thiouridine-tRNA biosynthesis.</text>
</comment>
<proteinExistence type="inferred from homology"/>
<dbReference type="RefSeq" id="XP_043049776.1">
    <property type="nucleotide sequence ID" value="XM_043195603.1"/>
</dbReference>
<keyword evidence="4" id="KW-1185">Reference proteome</keyword>
<dbReference type="GO" id="GO:0033588">
    <property type="term" value="C:elongator holoenzyme complex"/>
    <property type="evidence" value="ECO:0007669"/>
    <property type="project" value="InterPro"/>
</dbReference>
<evidence type="ECO:0000256" key="1">
    <source>
        <dbReference type="ARBA" id="ARBA00005043"/>
    </source>
</evidence>
<evidence type="ECO:0000313" key="4">
    <source>
        <dbReference type="Proteomes" id="UP000790833"/>
    </source>
</evidence>
<gene>
    <name evidence="3" type="ORF">KQ657_004947</name>
</gene>
<dbReference type="EMBL" id="JAHMUF010000008">
    <property type="protein sequence ID" value="KAG7194229.1"/>
    <property type="molecule type" value="Genomic_DNA"/>
</dbReference>
<reference evidence="3" key="1">
    <citation type="submission" date="2021-03" db="EMBL/GenBank/DDBJ databases">
        <authorList>
            <person name="Palmer J.M."/>
        </authorList>
    </citation>
    <scope>NUCLEOTIDE SEQUENCE</scope>
    <source>
        <strain evidence="3">ARV_011</strain>
    </source>
</reference>